<evidence type="ECO:0000313" key="2">
    <source>
        <dbReference type="EMBL" id="QNP29347.1"/>
    </source>
</evidence>
<dbReference type="Gene3D" id="3.40.50.300">
    <property type="entry name" value="P-loop containing nucleotide triphosphate hydrolases"/>
    <property type="match status" value="1"/>
</dbReference>
<evidence type="ECO:0000259" key="1">
    <source>
        <dbReference type="Pfam" id="PF07693"/>
    </source>
</evidence>
<dbReference type="Pfam" id="PF07693">
    <property type="entry name" value="KAP_NTPase"/>
    <property type="match status" value="1"/>
</dbReference>
<keyword evidence="2" id="KW-0547">Nucleotide-binding</keyword>
<dbReference type="GO" id="GO:0005524">
    <property type="term" value="F:ATP binding"/>
    <property type="evidence" value="ECO:0007669"/>
    <property type="project" value="UniProtKB-KW"/>
</dbReference>
<dbReference type="EMBL" id="CP060822">
    <property type="protein sequence ID" value="QNP29347.1"/>
    <property type="molecule type" value="Genomic_DNA"/>
</dbReference>
<evidence type="ECO:0000313" key="3">
    <source>
        <dbReference type="Proteomes" id="UP000516013"/>
    </source>
</evidence>
<proteinExistence type="predicted"/>
<sequence length="646" mass="73466">MTNTPSSPIESVNAAINSHNPFINAGIVKEQNIWGKGFPDVTTLNQHAFKKIFEAIEFVRQTKHSQDKITSIAITAGQGVGKTHLLSRVRHQLEKEGGALFVYASANNYTDLNLVKYQFQQTLADSLSKTGSQGVMQWQEVATAMANENREITKPAAELIKNFDKTYKKKQGTNQDLMSVLQRMVMKNRPDADPYILRAILWTLSETQAPFAIRWLSGEELSEANAHELGLPNPNRTNQEREAEALKNIQQVLNLVSHYNSVVICFDEVDVQNNSTEDGYPTESVIATFVKILHDTLENSDLGKGVVIITVMLPITWRDKVNSIPGGTPDRISKFTRRKPIELEPLKTNSILDIVAIWLKEYYTSKNLIPPHIFYPFSESQLKEYGKNKPTVRETLQWCANNFRVQEEQLPQDPASRFELAFAREMATDIKDYSEDSDLIAEALYFGFTTLKGQVLEQVMIEEIIDDVQPKSKNKNFIRFKIVGHENGKLVKIGVAVVQDTLFTLNACLKRLNDYETFGLTRGCLVRSYSKIEQMKKKSESYKLLNELISEKGGENVDLIDNQIRPLIAILHIYQKRENYQLTEQEIFDIIRQNKITFDNLLLREILSDPSGTMIEVSDEDIIEELFSNSDINEAEKEDDLADLFG</sequence>
<dbReference type="InterPro" id="IPR027417">
    <property type="entry name" value="P-loop_NTPase"/>
</dbReference>
<gene>
    <name evidence="2" type="ORF">IAR63_16165</name>
</gene>
<feature type="domain" description="KAP NTPase" evidence="1">
    <location>
        <begin position="67"/>
        <end position="143"/>
    </location>
</feature>
<dbReference type="AlphaFoldDB" id="A0A7H0EZY1"/>
<organism evidence="2 3">
    <name type="scientific">Cylindrospermopsis curvispora GIHE-G1</name>
    <dbReference type="NCBI Taxonomy" id="2666332"/>
    <lineage>
        <taxon>Bacteria</taxon>
        <taxon>Bacillati</taxon>
        <taxon>Cyanobacteriota</taxon>
        <taxon>Cyanophyceae</taxon>
        <taxon>Nostocales</taxon>
        <taxon>Aphanizomenonaceae</taxon>
        <taxon>Cylindrospermopsis</taxon>
    </lineage>
</organism>
<dbReference type="Proteomes" id="UP000516013">
    <property type="component" value="Chromosome"/>
</dbReference>
<keyword evidence="2" id="KW-0067">ATP-binding</keyword>
<name>A0A7H0EZY1_9CYAN</name>
<dbReference type="KEGG" id="ccur:IAR63_16165"/>
<reference evidence="2 3" key="1">
    <citation type="submission" date="2020-08" db="EMBL/GenBank/DDBJ databases">
        <title>Complete genome sequence of Raphidiopsis curvispora isolated from drinking water reservoir in South Korea.</title>
        <authorList>
            <person name="Jeong J."/>
        </authorList>
    </citation>
    <scope>NUCLEOTIDE SEQUENCE [LARGE SCALE GENOMIC DNA]</scope>
    <source>
        <strain evidence="2 3">GIHE-G1</strain>
    </source>
</reference>
<dbReference type="SUPFAM" id="SSF52540">
    <property type="entry name" value="P-loop containing nucleoside triphosphate hydrolases"/>
    <property type="match status" value="1"/>
</dbReference>
<protein>
    <submittedName>
        <fullName evidence="2">ATP-binding protein</fullName>
    </submittedName>
</protein>
<dbReference type="RefSeq" id="WP_187705983.1">
    <property type="nucleotide sequence ID" value="NZ_CP060822.1"/>
</dbReference>
<keyword evidence="3" id="KW-1185">Reference proteome</keyword>
<accession>A0A7H0EZY1</accession>
<dbReference type="InterPro" id="IPR011646">
    <property type="entry name" value="KAP_P-loop"/>
</dbReference>